<keyword evidence="6" id="KW-0675">Receptor</keyword>
<feature type="transmembrane region" description="Helical" evidence="7">
    <location>
        <begin position="231"/>
        <end position="254"/>
    </location>
</feature>
<feature type="transmembrane region" description="Helical" evidence="7">
    <location>
        <begin position="42"/>
        <end position="65"/>
    </location>
</feature>
<gene>
    <name evidence="9" type="ORF">PLOB_00027259</name>
</gene>
<feature type="transmembrane region" description="Helical" evidence="7">
    <location>
        <begin position="117"/>
        <end position="137"/>
    </location>
</feature>
<evidence type="ECO:0000259" key="8">
    <source>
        <dbReference type="PROSITE" id="PS50262"/>
    </source>
</evidence>
<accession>A0ABN8NVZ2</accession>
<dbReference type="SUPFAM" id="SSF81321">
    <property type="entry name" value="Family A G protein-coupled receptor-like"/>
    <property type="match status" value="1"/>
</dbReference>
<feature type="domain" description="G-protein coupled receptors family 1 profile" evidence="8">
    <location>
        <begin position="22"/>
        <end position="252"/>
    </location>
</feature>
<proteinExistence type="inferred from homology"/>
<dbReference type="Proteomes" id="UP001159405">
    <property type="component" value="Unassembled WGS sequence"/>
</dbReference>
<keyword evidence="2" id="KW-1003">Cell membrane</keyword>
<feature type="transmembrane region" description="Helical" evidence="7">
    <location>
        <begin position="6"/>
        <end position="30"/>
    </location>
</feature>
<evidence type="ECO:0000256" key="7">
    <source>
        <dbReference type="SAM" id="Phobius"/>
    </source>
</evidence>
<keyword evidence="4 7" id="KW-1133">Transmembrane helix</keyword>
<keyword evidence="10" id="KW-1185">Reference proteome</keyword>
<dbReference type="PANTHER" id="PTHR22750">
    <property type="entry name" value="G-PROTEIN COUPLED RECEPTOR"/>
    <property type="match status" value="1"/>
</dbReference>
<evidence type="ECO:0000313" key="10">
    <source>
        <dbReference type="Proteomes" id="UP001159405"/>
    </source>
</evidence>
<keyword evidence="6" id="KW-0807">Transducer</keyword>
<keyword evidence="3 6" id="KW-0812">Transmembrane</keyword>
<dbReference type="CDD" id="cd00637">
    <property type="entry name" value="7tm_classA_rhodopsin-like"/>
    <property type="match status" value="1"/>
</dbReference>
<dbReference type="InterPro" id="IPR000276">
    <property type="entry name" value="GPCR_Rhodpsn"/>
</dbReference>
<keyword evidence="6" id="KW-0297">G-protein coupled receptor</keyword>
<dbReference type="InterPro" id="IPR017452">
    <property type="entry name" value="GPCR_Rhodpsn_7TM"/>
</dbReference>
<dbReference type="Gene3D" id="1.20.1070.10">
    <property type="entry name" value="Rhodopsin 7-helix transmembrane proteins"/>
    <property type="match status" value="1"/>
</dbReference>
<protein>
    <recommendedName>
        <fullName evidence="8">G-protein coupled receptors family 1 profile domain-containing protein</fullName>
    </recommendedName>
</protein>
<comment type="similarity">
    <text evidence="6">Belongs to the G-protein coupled receptor 1 family.</text>
</comment>
<sequence length="286" mass="32263">MDALLVINIVLNVPLMFVAVIGNTLVLSAIFRTPSIHSSSSIFLSSLAVSDLLVGLAVQPVYIAHELKPDPGLRKTANILFSMGCVVSLCTMTAISIDRFMALHYHMRYPNLMTNKCAIQTTVTLWLFVIASSFLMLWRTLPIVLAVGIFACLLISAFFYTRIYFIVRHHQSAIHLQQQAVQSMNTAESINIARSKRSALSTFIYFICLVLCYSPMFTSMIIYTIDPTLSSNLWTVANTVVFLNSSINPFLYCWRLKELRKAVLKTGQKLLCKQTEERQENELKAY</sequence>
<keyword evidence="5 7" id="KW-0472">Membrane</keyword>
<comment type="caution">
    <text evidence="9">The sequence shown here is derived from an EMBL/GenBank/DDBJ whole genome shotgun (WGS) entry which is preliminary data.</text>
</comment>
<evidence type="ECO:0000256" key="1">
    <source>
        <dbReference type="ARBA" id="ARBA00004651"/>
    </source>
</evidence>
<feature type="transmembrane region" description="Helical" evidence="7">
    <location>
        <begin position="77"/>
        <end position="97"/>
    </location>
</feature>
<dbReference type="EMBL" id="CALNXK010000033">
    <property type="protein sequence ID" value="CAH3119237.1"/>
    <property type="molecule type" value="Genomic_DNA"/>
</dbReference>
<evidence type="ECO:0000256" key="2">
    <source>
        <dbReference type="ARBA" id="ARBA00022475"/>
    </source>
</evidence>
<dbReference type="Pfam" id="PF00001">
    <property type="entry name" value="7tm_1"/>
    <property type="match status" value="1"/>
</dbReference>
<feature type="transmembrane region" description="Helical" evidence="7">
    <location>
        <begin position="203"/>
        <end position="225"/>
    </location>
</feature>
<organism evidence="9 10">
    <name type="scientific">Porites lobata</name>
    <dbReference type="NCBI Taxonomy" id="104759"/>
    <lineage>
        <taxon>Eukaryota</taxon>
        <taxon>Metazoa</taxon>
        <taxon>Cnidaria</taxon>
        <taxon>Anthozoa</taxon>
        <taxon>Hexacorallia</taxon>
        <taxon>Scleractinia</taxon>
        <taxon>Fungiina</taxon>
        <taxon>Poritidae</taxon>
        <taxon>Porites</taxon>
    </lineage>
</organism>
<dbReference type="PRINTS" id="PR00237">
    <property type="entry name" value="GPCRRHODOPSN"/>
</dbReference>
<comment type="subcellular location">
    <subcellularLocation>
        <location evidence="1">Cell membrane</location>
        <topology evidence="1">Multi-pass membrane protein</topology>
    </subcellularLocation>
</comment>
<dbReference type="PROSITE" id="PS00237">
    <property type="entry name" value="G_PROTEIN_RECEP_F1_1"/>
    <property type="match status" value="1"/>
</dbReference>
<name>A0ABN8NVZ2_9CNID</name>
<evidence type="ECO:0000256" key="5">
    <source>
        <dbReference type="ARBA" id="ARBA00023136"/>
    </source>
</evidence>
<dbReference type="PROSITE" id="PS50262">
    <property type="entry name" value="G_PROTEIN_RECEP_F1_2"/>
    <property type="match status" value="1"/>
</dbReference>
<evidence type="ECO:0000256" key="6">
    <source>
        <dbReference type="RuleBase" id="RU000688"/>
    </source>
</evidence>
<feature type="transmembrane region" description="Helical" evidence="7">
    <location>
        <begin position="143"/>
        <end position="167"/>
    </location>
</feature>
<evidence type="ECO:0000313" key="9">
    <source>
        <dbReference type="EMBL" id="CAH3119237.1"/>
    </source>
</evidence>
<reference evidence="9 10" key="1">
    <citation type="submission" date="2022-05" db="EMBL/GenBank/DDBJ databases">
        <authorList>
            <consortium name="Genoscope - CEA"/>
            <person name="William W."/>
        </authorList>
    </citation>
    <scope>NUCLEOTIDE SEQUENCE [LARGE SCALE GENOMIC DNA]</scope>
</reference>
<evidence type="ECO:0000256" key="4">
    <source>
        <dbReference type="ARBA" id="ARBA00022989"/>
    </source>
</evidence>
<dbReference type="SMART" id="SM01381">
    <property type="entry name" value="7TM_GPCR_Srsx"/>
    <property type="match status" value="1"/>
</dbReference>
<evidence type="ECO:0000256" key="3">
    <source>
        <dbReference type="ARBA" id="ARBA00022692"/>
    </source>
</evidence>